<proteinExistence type="predicted"/>
<evidence type="ECO:0000256" key="5">
    <source>
        <dbReference type="SAM" id="MobiDB-lite"/>
    </source>
</evidence>
<dbReference type="AlphaFoldDB" id="A0A318RRM1"/>
<dbReference type="InterPro" id="IPR009057">
    <property type="entry name" value="Homeodomain-like_sf"/>
</dbReference>
<dbReference type="Gene3D" id="1.10.357.10">
    <property type="entry name" value="Tetracycline Repressor, domain 2"/>
    <property type="match status" value="1"/>
</dbReference>
<evidence type="ECO:0000256" key="1">
    <source>
        <dbReference type="ARBA" id="ARBA00023015"/>
    </source>
</evidence>
<dbReference type="InterPro" id="IPR054156">
    <property type="entry name" value="YxaF_TetR_C"/>
</dbReference>
<dbReference type="PROSITE" id="PS50977">
    <property type="entry name" value="HTH_TETR_2"/>
    <property type="match status" value="1"/>
</dbReference>
<keyword evidence="3" id="KW-0804">Transcription</keyword>
<keyword evidence="1" id="KW-0805">Transcription regulation</keyword>
<dbReference type="SUPFAM" id="SSF48498">
    <property type="entry name" value="Tetracyclin repressor-like, C-terminal domain"/>
    <property type="match status" value="1"/>
</dbReference>
<dbReference type="InterPro" id="IPR001647">
    <property type="entry name" value="HTH_TetR"/>
</dbReference>
<evidence type="ECO:0000256" key="3">
    <source>
        <dbReference type="ARBA" id="ARBA00023163"/>
    </source>
</evidence>
<keyword evidence="8" id="KW-1185">Reference proteome</keyword>
<dbReference type="EMBL" id="QJSP01000001">
    <property type="protein sequence ID" value="PYE20886.1"/>
    <property type="molecule type" value="Genomic_DNA"/>
</dbReference>
<dbReference type="PANTHER" id="PTHR47506:SF3">
    <property type="entry name" value="HTH-TYPE TRANSCRIPTIONAL REGULATOR LMRA"/>
    <property type="match status" value="1"/>
</dbReference>
<dbReference type="SUPFAM" id="SSF46689">
    <property type="entry name" value="Homeodomain-like"/>
    <property type="match status" value="1"/>
</dbReference>
<evidence type="ECO:0000313" key="7">
    <source>
        <dbReference type="EMBL" id="PYE20886.1"/>
    </source>
</evidence>
<dbReference type="Proteomes" id="UP000247591">
    <property type="component" value="Unassembled WGS sequence"/>
</dbReference>
<feature type="region of interest" description="Disordered" evidence="5">
    <location>
        <begin position="1"/>
        <end position="21"/>
    </location>
</feature>
<organism evidence="7 8">
    <name type="scientific">Williamsia limnetica</name>
    <dbReference type="NCBI Taxonomy" id="882452"/>
    <lineage>
        <taxon>Bacteria</taxon>
        <taxon>Bacillati</taxon>
        <taxon>Actinomycetota</taxon>
        <taxon>Actinomycetes</taxon>
        <taxon>Mycobacteriales</taxon>
        <taxon>Nocardiaceae</taxon>
        <taxon>Williamsia</taxon>
    </lineage>
</organism>
<sequence length="210" mass="22497">MTADKSNEELPNQELPLQEFDASAGPRDRLISTAIDLVRRRGVFATSVADLLGRSGAARNSIYQHFPNGKSGLIATATAESGDQMTAFIEHLTTTRAPLDAVDALVKWWKRELENSNFALGCPVAAAAMAGPDEPEIAATANVAFDAWRRLVSDAARSGGLSTPDAESFALFVVNAVEGAIIQCRSQRDVESLDVAAAQLKILYRALQQP</sequence>
<feature type="compositionally biased region" description="Low complexity" evidence="5">
    <location>
        <begin position="9"/>
        <end position="19"/>
    </location>
</feature>
<comment type="caution">
    <text evidence="7">The sequence shown here is derived from an EMBL/GenBank/DDBJ whole genome shotgun (WGS) entry which is preliminary data.</text>
</comment>
<evidence type="ECO:0000256" key="2">
    <source>
        <dbReference type="ARBA" id="ARBA00023125"/>
    </source>
</evidence>
<feature type="domain" description="HTH tetR-type" evidence="6">
    <location>
        <begin position="24"/>
        <end position="84"/>
    </location>
</feature>
<name>A0A318RRM1_WILLI</name>
<evidence type="ECO:0000256" key="4">
    <source>
        <dbReference type="PROSITE-ProRule" id="PRU00335"/>
    </source>
</evidence>
<evidence type="ECO:0000313" key="8">
    <source>
        <dbReference type="Proteomes" id="UP000247591"/>
    </source>
</evidence>
<dbReference type="PANTHER" id="PTHR47506">
    <property type="entry name" value="TRANSCRIPTIONAL REGULATORY PROTEIN"/>
    <property type="match status" value="1"/>
</dbReference>
<keyword evidence="2 4" id="KW-0238">DNA-binding</keyword>
<dbReference type="RefSeq" id="WP_158539871.1">
    <property type="nucleotide sequence ID" value="NZ_QJSP01000001.1"/>
</dbReference>
<evidence type="ECO:0000259" key="6">
    <source>
        <dbReference type="PROSITE" id="PS50977"/>
    </source>
</evidence>
<accession>A0A318RRM1</accession>
<feature type="DNA-binding region" description="H-T-H motif" evidence="4">
    <location>
        <begin position="47"/>
        <end position="66"/>
    </location>
</feature>
<reference evidence="7 8" key="1">
    <citation type="submission" date="2018-06" db="EMBL/GenBank/DDBJ databases">
        <title>Genomic Encyclopedia of Type Strains, Phase IV (KMG-IV): sequencing the most valuable type-strain genomes for metagenomic binning, comparative biology and taxonomic classification.</title>
        <authorList>
            <person name="Goeker M."/>
        </authorList>
    </citation>
    <scope>NUCLEOTIDE SEQUENCE [LARGE SCALE GENOMIC DNA]</scope>
    <source>
        <strain evidence="7 8">DSM 45521</strain>
    </source>
</reference>
<dbReference type="Pfam" id="PF00440">
    <property type="entry name" value="TetR_N"/>
    <property type="match status" value="1"/>
</dbReference>
<gene>
    <name evidence="7" type="ORF">DFR67_101277</name>
</gene>
<dbReference type="Pfam" id="PF21993">
    <property type="entry name" value="TetR_C_13_2"/>
    <property type="match status" value="1"/>
</dbReference>
<dbReference type="OrthoDB" id="4567939at2"/>
<protein>
    <submittedName>
        <fullName evidence="7">TetR family transcriptional regulator</fullName>
    </submittedName>
</protein>
<dbReference type="GO" id="GO:0003677">
    <property type="term" value="F:DNA binding"/>
    <property type="evidence" value="ECO:0007669"/>
    <property type="project" value="UniProtKB-UniRule"/>
</dbReference>
<dbReference type="InterPro" id="IPR036271">
    <property type="entry name" value="Tet_transcr_reg_TetR-rel_C_sf"/>
</dbReference>